<gene>
    <name evidence="12" type="ORF">SSOG_06962</name>
</gene>
<evidence type="ECO:0000256" key="11">
    <source>
        <dbReference type="SAM" id="Phobius"/>
    </source>
</evidence>
<keyword evidence="8 11" id="KW-1133">Transmembrane helix</keyword>
<dbReference type="STRING" id="457427.SSOG_06962"/>
<proteinExistence type="predicted"/>
<feature type="transmembrane region" description="Helical" evidence="11">
    <location>
        <begin position="190"/>
        <end position="213"/>
    </location>
</feature>
<evidence type="ECO:0000256" key="1">
    <source>
        <dbReference type="ARBA" id="ARBA00004477"/>
    </source>
</evidence>
<dbReference type="GO" id="GO:0016020">
    <property type="term" value="C:membrane"/>
    <property type="evidence" value="ECO:0007669"/>
    <property type="project" value="GOC"/>
</dbReference>
<evidence type="ECO:0000256" key="9">
    <source>
        <dbReference type="ARBA" id="ARBA00023136"/>
    </source>
</evidence>
<comment type="subcellular location">
    <subcellularLocation>
        <location evidence="1">Endoplasmic reticulum membrane</location>
        <topology evidence="1">Multi-pass membrane protein</topology>
    </subcellularLocation>
</comment>
<dbReference type="UniPathway" id="UPA00196"/>
<feature type="transmembrane region" description="Helical" evidence="11">
    <location>
        <begin position="444"/>
        <end position="462"/>
    </location>
</feature>
<organism evidence="12 13">
    <name type="scientific">Streptomyces himastatinicus ATCC 53653</name>
    <dbReference type="NCBI Taxonomy" id="457427"/>
    <lineage>
        <taxon>Bacteria</taxon>
        <taxon>Bacillati</taxon>
        <taxon>Actinomycetota</taxon>
        <taxon>Actinomycetes</taxon>
        <taxon>Kitasatosporales</taxon>
        <taxon>Streptomycetaceae</taxon>
        <taxon>Streptomyces</taxon>
        <taxon>Streptomyces violaceusniger group</taxon>
    </lineage>
</organism>
<evidence type="ECO:0000313" key="12">
    <source>
        <dbReference type="EMBL" id="EFL27248.1"/>
    </source>
</evidence>
<protein>
    <submittedName>
        <fullName evidence="12">Putative integral membrane protein</fullName>
    </submittedName>
</protein>
<keyword evidence="13" id="KW-1185">Reference proteome</keyword>
<feature type="transmembrane region" description="Helical" evidence="11">
    <location>
        <begin position="419"/>
        <end position="437"/>
    </location>
</feature>
<evidence type="ECO:0000313" key="13">
    <source>
        <dbReference type="Proteomes" id="UP000003963"/>
    </source>
</evidence>
<accession>D9WDP1</accession>
<dbReference type="PANTHER" id="PTHR12468:SF2">
    <property type="entry name" value="GPI MANNOSYLTRANSFERASE 2"/>
    <property type="match status" value="1"/>
</dbReference>
<keyword evidence="3" id="KW-0337">GPI-anchor biosynthesis</keyword>
<evidence type="ECO:0000256" key="7">
    <source>
        <dbReference type="ARBA" id="ARBA00022824"/>
    </source>
</evidence>
<feature type="transmembrane region" description="Helical" evidence="11">
    <location>
        <begin position="105"/>
        <end position="125"/>
    </location>
</feature>
<dbReference type="GO" id="GO:0006506">
    <property type="term" value="P:GPI anchor biosynthetic process"/>
    <property type="evidence" value="ECO:0007669"/>
    <property type="project" value="UniProtKB-UniPathway"/>
</dbReference>
<dbReference type="EMBL" id="GG657754">
    <property type="protein sequence ID" value="EFL27248.1"/>
    <property type="molecule type" value="Genomic_DNA"/>
</dbReference>
<keyword evidence="4" id="KW-0328">Glycosyltransferase</keyword>
<keyword evidence="7" id="KW-0256">Endoplasmic reticulum</keyword>
<dbReference type="Proteomes" id="UP000003963">
    <property type="component" value="Unassembled WGS sequence"/>
</dbReference>
<evidence type="ECO:0000256" key="3">
    <source>
        <dbReference type="ARBA" id="ARBA00022502"/>
    </source>
</evidence>
<evidence type="ECO:0000256" key="10">
    <source>
        <dbReference type="SAM" id="MobiDB-lite"/>
    </source>
</evidence>
<dbReference type="HOGENOM" id="CLU_036370_1_0_11"/>
<keyword evidence="9 11" id="KW-0472">Membrane</keyword>
<dbReference type="GO" id="GO:0000009">
    <property type="term" value="F:alpha-1,6-mannosyltransferase activity"/>
    <property type="evidence" value="ECO:0007669"/>
    <property type="project" value="InterPro"/>
</dbReference>
<feature type="transmembrane region" description="Helical" evidence="11">
    <location>
        <begin position="260"/>
        <end position="287"/>
    </location>
</feature>
<evidence type="ECO:0000256" key="4">
    <source>
        <dbReference type="ARBA" id="ARBA00022676"/>
    </source>
</evidence>
<dbReference type="InterPro" id="IPR007315">
    <property type="entry name" value="PIG-V/Gpi18"/>
</dbReference>
<keyword evidence="6 11" id="KW-0812">Transmembrane</keyword>
<sequence>MCRRSCYGHRRRPGRWSTFRRSPFVPCPSSVRLPYAVRPPVGPRPSSPRPSAVRPPVVHRPGRAPETSPIIVAVTDLAQADTAPPGAGRPGGVALAALRRAAPALLLYAGTRVLGLVVLAVWGAAAGKSAHQLLSARWDSLWYARIAEEGYGYTIHLADGSVHSNLAFFPLLPWLERGISAVTPLSVPDAGLAVSSITSLLAAWGIFAVGDLVYGRRVGITLTVLWGVLPVGIVQSMAYSESLFTALAAWSVYAVLTRRWVWAGVLAALAGLTRPVGAAVVAAVWITAAVELLPGGRWRQALRQDWRVLAGMAIAPLGWLGYVTWVGIRTDSLTGYFDVQNGWGNGFDGGLAFAAFIGGLLVHPPFVAGIALLLAVAALLWLYVSCIRQSQPLPLLVYGGAVLVLALAAKGYFGSKPRLLIPAFPVLIPLAIALARLRPARTALVLGSVGLASAAYAAWWLHGSGPP</sequence>
<dbReference type="AlphaFoldDB" id="D9WDP1"/>
<feature type="transmembrane region" description="Helical" evidence="11">
    <location>
        <begin position="351"/>
        <end position="383"/>
    </location>
</feature>
<evidence type="ECO:0000256" key="6">
    <source>
        <dbReference type="ARBA" id="ARBA00022692"/>
    </source>
</evidence>
<evidence type="ECO:0000256" key="2">
    <source>
        <dbReference type="ARBA" id="ARBA00004687"/>
    </source>
</evidence>
<feature type="transmembrane region" description="Helical" evidence="11">
    <location>
        <begin position="308"/>
        <end position="328"/>
    </location>
</feature>
<dbReference type="GO" id="GO:0004376">
    <property type="term" value="F:GPI mannosyltransferase activity"/>
    <property type="evidence" value="ECO:0007669"/>
    <property type="project" value="InterPro"/>
</dbReference>
<comment type="pathway">
    <text evidence="2">Glycolipid biosynthesis; glycosylphosphatidylinositol-anchor biosynthesis.</text>
</comment>
<evidence type="ECO:0000256" key="8">
    <source>
        <dbReference type="ARBA" id="ARBA00022989"/>
    </source>
</evidence>
<feature type="transmembrane region" description="Helical" evidence="11">
    <location>
        <begin position="395"/>
        <end position="413"/>
    </location>
</feature>
<keyword evidence="5" id="KW-0808">Transferase</keyword>
<feature type="region of interest" description="Disordered" evidence="10">
    <location>
        <begin position="36"/>
        <end position="64"/>
    </location>
</feature>
<evidence type="ECO:0000256" key="5">
    <source>
        <dbReference type="ARBA" id="ARBA00022679"/>
    </source>
</evidence>
<name>D9WDP1_9ACTN</name>
<dbReference type="PANTHER" id="PTHR12468">
    <property type="entry name" value="GPI MANNOSYLTRANSFERASE 2"/>
    <property type="match status" value="1"/>
</dbReference>
<feature type="transmembrane region" description="Helical" evidence="11">
    <location>
        <begin position="220"/>
        <end position="240"/>
    </location>
</feature>
<reference evidence="12 13" key="1">
    <citation type="submission" date="2009-02" db="EMBL/GenBank/DDBJ databases">
        <title>Annotation of Streptomyces hygroscopicus strain ATCC 53653.</title>
        <authorList>
            <consortium name="The Broad Institute Genome Sequencing Platform"/>
            <consortium name="Broad Institute Microbial Sequencing Center"/>
            <person name="Fischbach M."/>
            <person name="Godfrey P."/>
            <person name="Ward D."/>
            <person name="Young S."/>
            <person name="Zeng Q."/>
            <person name="Koehrsen M."/>
            <person name="Alvarado L."/>
            <person name="Berlin A.M."/>
            <person name="Bochicchio J."/>
            <person name="Borenstein D."/>
            <person name="Chapman S.B."/>
            <person name="Chen Z."/>
            <person name="Engels R."/>
            <person name="Freedman E."/>
            <person name="Gellesch M."/>
            <person name="Goldberg J."/>
            <person name="Griggs A."/>
            <person name="Gujja S."/>
            <person name="Heilman E.R."/>
            <person name="Heiman D.I."/>
            <person name="Hepburn T.A."/>
            <person name="Howarth C."/>
            <person name="Jen D."/>
            <person name="Larson L."/>
            <person name="Lewis B."/>
            <person name="Mehta T."/>
            <person name="Park D."/>
            <person name="Pearson M."/>
            <person name="Richards J."/>
            <person name="Roberts A."/>
            <person name="Saif S."/>
            <person name="Shea T.D."/>
            <person name="Shenoy N."/>
            <person name="Sisk P."/>
            <person name="Stolte C."/>
            <person name="Sykes S.N."/>
            <person name="Thomson T."/>
            <person name="Walk T."/>
            <person name="White J."/>
            <person name="Yandava C."/>
            <person name="Straight P."/>
            <person name="Clardy J."/>
            <person name="Hung D."/>
            <person name="Kolter R."/>
            <person name="Mekalanos J."/>
            <person name="Walker S."/>
            <person name="Walsh C.T."/>
            <person name="Wieland-Brown L.C."/>
            <person name="Haas B."/>
            <person name="Nusbaum C."/>
            <person name="Birren B."/>
        </authorList>
    </citation>
    <scope>NUCLEOTIDE SEQUENCE [LARGE SCALE GENOMIC DNA]</scope>
    <source>
        <strain evidence="12 13">ATCC 53653</strain>
    </source>
</reference>